<feature type="compositionally biased region" description="Basic and acidic residues" evidence="2">
    <location>
        <begin position="200"/>
        <end position="222"/>
    </location>
</feature>
<evidence type="ECO:0000259" key="3">
    <source>
        <dbReference type="PROSITE" id="PS50157"/>
    </source>
</evidence>
<dbReference type="GO" id="GO:0008270">
    <property type="term" value="F:zinc ion binding"/>
    <property type="evidence" value="ECO:0007669"/>
    <property type="project" value="UniProtKB-KW"/>
</dbReference>
<proteinExistence type="predicted"/>
<keyword evidence="1" id="KW-0862">Zinc</keyword>
<organism evidence="4 5">
    <name type="scientific">Bugula neritina</name>
    <name type="common">Brown bryozoan</name>
    <name type="synonym">Sertularia neritina</name>
    <dbReference type="NCBI Taxonomy" id="10212"/>
    <lineage>
        <taxon>Eukaryota</taxon>
        <taxon>Metazoa</taxon>
        <taxon>Spiralia</taxon>
        <taxon>Lophotrochozoa</taxon>
        <taxon>Bryozoa</taxon>
        <taxon>Gymnolaemata</taxon>
        <taxon>Cheilostomatida</taxon>
        <taxon>Flustrina</taxon>
        <taxon>Buguloidea</taxon>
        <taxon>Bugulidae</taxon>
        <taxon>Bugula</taxon>
    </lineage>
</organism>
<keyword evidence="5" id="KW-1185">Reference proteome</keyword>
<feature type="region of interest" description="Disordered" evidence="2">
    <location>
        <begin position="197"/>
        <end position="245"/>
    </location>
</feature>
<keyword evidence="1" id="KW-0479">Metal-binding</keyword>
<dbReference type="InterPro" id="IPR013087">
    <property type="entry name" value="Znf_C2H2_type"/>
</dbReference>
<feature type="compositionally biased region" description="Pro residues" evidence="2">
    <location>
        <begin position="308"/>
        <end position="322"/>
    </location>
</feature>
<protein>
    <recommendedName>
        <fullName evidence="3">C2H2-type domain-containing protein</fullName>
    </recommendedName>
</protein>
<accession>A0A7J7KTV2</accession>
<evidence type="ECO:0000313" key="5">
    <source>
        <dbReference type="Proteomes" id="UP000593567"/>
    </source>
</evidence>
<feature type="region of interest" description="Disordered" evidence="2">
    <location>
        <begin position="301"/>
        <end position="323"/>
    </location>
</feature>
<feature type="compositionally biased region" description="Basic residues" evidence="2">
    <location>
        <begin position="223"/>
        <end position="238"/>
    </location>
</feature>
<reference evidence="4" key="1">
    <citation type="submission" date="2020-06" db="EMBL/GenBank/DDBJ databases">
        <title>Draft genome of Bugula neritina, a colonial animal packing powerful symbionts and potential medicines.</title>
        <authorList>
            <person name="Rayko M."/>
        </authorList>
    </citation>
    <scope>NUCLEOTIDE SEQUENCE [LARGE SCALE GENOMIC DNA]</scope>
    <source>
        <strain evidence="4">Kwan_BN1</strain>
    </source>
</reference>
<gene>
    <name evidence="4" type="ORF">EB796_000110</name>
</gene>
<dbReference type="EMBL" id="VXIV02000018">
    <property type="protein sequence ID" value="KAF6041597.1"/>
    <property type="molecule type" value="Genomic_DNA"/>
</dbReference>
<evidence type="ECO:0000313" key="4">
    <source>
        <dbReference type="EMBL" id="KAF6041597.1"/>
    </source>
</evidence>
<dbReference type="AlphaFoldDB" id="A0A7J7KTV2"/>
<comment type="caution">
    <text evidence="4">The sequence shown here is derived from an EMBL/GenBank/DDBJ whole genome shotgun (WGS) entry which is preliminary data.</text>
</comment>
<sequence>MVKHMRESHSAFVENAQMKIDRSEENSFEAKKAAQSVNTAAQCPECKLDCRTRKKLVRHMETDHKETGAEPEVKIIRLEKDSKDKLIDEIQKEQLQDHTLHAQKTKVVNNLIHAVAAKDGKSEVVLPETKKTIQVSATSIKLSRYRCFWCDMSFRKRGKLMDHINLFHKMSLEQTEIEAELIHISVVENDAKKATTAVSTKEKKVEKRVEKKAEKKVKEHHPTSKKGHAKHSSKKKQKVPAAMKQSSVYKHSVSLDCPETPNNKVCSFTLVGSIREVSRILQKRRFSSESDKAKDSCIFFNRKKDDPIPPAAPVEPPKPPTPKETAAITNSYHPNFTSIFSPPQSKFYHSSNSGMHVAAATSMRMQSLLPGPKSMHTGINSAFHTYQQQINFVQDTRRFYMSPPQSAMGIIDEYQQPTHGYNLTINKSLPASAEAPLDLTVPKYRWNYIHHHMGHNI</sequence>
<evidence type="ECO:0000256" key="1">
    <source>
        <dbReference type="PROSITE-ProRule" id="PRU00042"/>
    </source>
</evidence>
<dbReference type="PROSITE" id="PS00028">
    <property type="entry name" value="ZINC_FINGER_C2H2_1"/>
    <property type="match status" value="2"/>
</dbReference>
<dbReference type="Proteomes" id="UP000593567">
    <property type="component" value="Unassembled WGS sequence"/>
</dbReference>
<dbReference type="SMART" id="SM00355">
    <property type="entry name" value="ZnF_C2H2"/>
    <property type="match status" value="2"/>
</dbReference>
<keyword evidence="1" id="KW-0863">Zinc-finger</keyword>
<evidence type="ECO:0000256" key="2">
    <source>
        <dbReference type="SAM" id="MobiDB-lite"/>
    </source>
</evidence>
<dbReference type="PROSITE" id="PS50157">
    <property type="entry name" value="ZINC_FINGER_C2H2_2"/>
    <property type="match status" value="1"/>
</dbReference>
<name>A0A7J7KTV2_BUGNE</name>
<feature type="domain" description="C2H2-type" evidence="3">
    <location>
        <begin position="145"/>
        <end position="168"/>
    </location>
</feature>